<evidence type="ECO:0000313" key="4">
    <source>
        <dbReference type="Proteomes" id="UP000657385"/>
    </source>
</evidence>
<keyword evidence="4" id="KW-1185">Reference proteome</keyword>
<feature type="transmembrane region" description="Helical" evidence="2">
    <location>
        <begin position="68"/>
        <end position="91"/>
    </location>
</feature>
<feature type="compositionally biased region" description="Basic residues" evidence="1">
    <location>
        <begin position="1"/>
        <end position="12"/>
    </location>
</feature>
<sequence>MVPHRPHPRVVVHPRPPLRVTPHRTPPPKPPPPLPTPVLVAHVQAVTAVPHVLAQPMVTAAPAAPEAAFVYVAITIPALVAAGAGALNHVLGRGR</sequence>
<dbReference type="Proteomes" id="UP000657385">
    <property type="component" value="Unassembled WGS sequence"/>
</dbReference>
<keyword evidence="2" id="KW-0472">Membrane</keyword>
<organism evidence="3 4">
    <name type="scientific">Streptacidiphilus fuscans</name>
    <dbReference type="NCBI Taxonomy" id="2789292"/>
    <lineage>
        <taxon>Bacteria</taxon>
        <taxon>Bacillati</taxon>
        <taxon>Actinomycetota</taxon>
        <taxon>Actinomycetes</taxon>
        <taxon>Kitasatosporales</taxon>
        <taxon>Streptomycetaceae</taxon>
        <taxon>Streptacidiphilus</taxon>
    </lineage>
</organism>
<feature type="compositionally biased region" description="Pro residues" evidence="1">
    <location>
        <begin position="14"/>
        <end position="34"/>
    </location>
</feature>
<keyword evidence="2" id="KW-0812">Transmembrane</keyword>
<evidence type="ECO:0000313" key="3">
    <source>
        <dbReference type="EMBL" id="MBF9070206.1"/>
    </source>
</evidence>
<name>A0A931FFT5_9ACTN</name>
<protein>
    <submittedName>
        <fullName evidence="3">Uncharacterized protein</fullName>
    </submittedName>
</protein>
<feature type="region of interest" description="Disordered" evidence="1">
    <location>
        <begin position="1"/>
        <end position="34"/>
    </location>
</feature>
<keyword evidence="2" id="KW-1133">Transmembrane helix</keyword>
<dbReference type="EMBL" id="JADPRT010000007">
    <property type="protein sequence ID" value="MBF9070206.1"/>
    <property type="molecule type" value="Genomic_DNA"/>
</dbReference>
<gene>
    <name evidence="3" type="ORF">I2501_19455</name>
</gene>
<dbReference type="AlphaFoldDB" id="A0A931FFT5"/>
<dbReference type="RefSeq" id="WP_196195345.1">
    <property type="nucleotide sequence ID" value="NZ_JADPRT010000007.1"/>
</dbReference>
<evidence type="ECO:0000256" key="2">
    <source>
        <dbReference type="SAM" id="Phobius"/>
    </source>
</evidence>
<comment type="caution">
    <text evidence="3">The sequence shown here is derived from an EMBL/GenBank/DDBJ whole genome shotgun (WGS) entry which is preliminary data.</text>
</comment>
<accession>A0A931FFT5</accession>
<evidence type="ECO:0000256" key="1">
    <source>
        <dbReference type="SAM" id="MobiDB-lite"/>
    </source>
</evidence>
<proteinExistence type="predicted"/>
<reference evidence="3" key="1">
    <citation type="submission" date="2020-11" db="EMBL/GenBank/DDBJ databases">
        <title>Isolation and identification of active actinomycetes.</title>
        <authorList>
            <person name="Yu B."/>
        </authorList>
    </citation>
    <scope>NUCLEOTIDE SEQUENCE</scope>
    <source>
        <strain evidence="3">NEAU-YB345</strain>
    </source>
</reference>